<organism evidence="3 4">
    <name type="scientific">Colletotrichum tanaceti</name>
    <dbReference type="NCBI Taxonomy" id="1306861"/>
    <lineage>
        <taxon>Eukaryota</taxon>
        <taxon>Fungi</taxon>
        <taxon>Dikarya</taxon>
        <taxon>Ascomycota</taxon>
        <taxon>Pezizomycotina</taxon>
        <taxon>Sordariomycetes</taxon>
        <taxon>Hypocreomycetidae</taxon>
        <taxon>Glomerellales</taxon>
        <taxon>Glomerellaceae</taxon>
        <taxon>Colletotrichum</taxon>
        <taxon>Colletotrichum destructivum species complex</taxon>
    </lineage>
</organism>
<feature type="signal peptide" evidence="1">
    <location>
        <begin position="1"/>
        <end position="17"/>
    </location>
</feature>
<dbReference type="PANTHER" id="PTHR37017:SF11">
    <property type="entry name" value="ESTERASE_LIPASE_THIOESTERASE DOMAIN-CONTAINING PROTEIN"/>
    <property type="match status" value="1"/>
</dbReference>
<dbReference type="Pfam" id="PF12697">
    <property type="entry name" value="Abhydrolase_6"/>
    <property type="match status" value="1"/>
</dbReference>
<evidence type="ECO:0000313" key="3">
    <source>
        <dbReference type="EMBL" id="TKW50738.1"/>
    </source>
</evidence>
<dbReference type="EMBL" id="PJEX01000365">
    <property type="protein sequence ID" value="TKW50738.1"/>
    <property type="molecule type" value="Genomic_DNA"/>
</dbReference>
<dbReference type="InterPro" id="IPR029058">
    <property type="entry name" value="AB_hydrolase_fold"/>
</dbReference>
<keyword evidence="4" id="KW-1185">Reference proteome</keyword>
<dbReference type="InterPro" id="IPR052897">
    <property type="entry name" value="Sec-Metab_Biosynth_Hydrolase"/>
</dbReference>
<protein>
    <recommendedName>
        <fullName evidence="2">AB hydrolase-1 domain-containing protein</fullName>
    </recommendedName>
</protein>
<comment type="caution">
    <text evidence="3">The sequence shown here is derived from an EMBL/GenBank/DDBJ whole genome shotgun (WGS) entry which is preliminary data.</text>
</comment>
<dbReference type="Proteomes" id="UP000310108">
    <property type="component" value="Unassembled WGS sequence"/>
</dbReference>
<evidence type="ECO:0000259" key="2">
    <source>
        <dbReference type="Pfam" id="PF12697"/>
    </source>
</evidence>
<gene>
    <name evidence="3" type="ORF">CTA1_8858</name>
</gene>
<evidence type="ECO:0000313" key="4">
    <source>
        <dbReference type="Proteomes" id="UP000310108"/>
    </source>
</evidence>
<dbReference type="Gene3D" id="3.40.50.1820">
    <property type="entry name" value="alpha/beta hydrolase"/>
    <property type="match status" value="1"/>
</dbReference>
<dbReference type="InterPro" id="IPR000073">
    <property type="entry name" value="AB_hydrolase_1"/>
</dbReference>
<sequence>MFSKIVCLLYSALAVSAATLPTVVFTPGAWHGPQSFDLVRAGLALKGYESKAITLPSVGAEPATIGLEEDAAVLRSTIETLADAGKEVVVVVHSYGGMVGSNAVEGLGYLQRAANGQAGGVIMLMYLSAFAAPNATSLLDMLSGEYLPWMRPDSARVFSDPATYEPWNDGIEVMFFHCEQDQAIPLATQEAMAAQFPAGYTTFYANSSHSPFLSHPELVVEGVELAVKVGQQKIAV</sequence>
<dbReference type="SUPFAM" id="SSF53474">
    <property type="entry name" value="alpha/beta-Hydrolases"/>
    <property type="match status" value="1"/>
</dbReference>
<dbReference type="STRING" id="1306861.A0A4U6X5Q2"/>
<feature type="chain" id="PRO_5020323850" description="AB hydrolase-1 domain-containing protein" evidence="1">
    <location>
        <begin position="18"/>
        <end position="236"/>
    </location>
</feature>
<feature type="domain" description="AB hydrolase-1" evidence="2">
    <location>
        <begin position="23"/>
        <end position="221"/>
    </location>
</feature>
<dbReference type="PANTHER" id="PTHR37017">
    <property type="entry name" value="AB HYDROLASE-1 DOMAIN-CONTAINING PROTEIN-RELATED"/>
    <property type="match status" value="1"/>
</dbReference>
<reference evidence="3 4" key="1">
    <citation type="journal article" date="2019" name="PLoS ONE">
        <title>Comparative genome analysis indicates high evolutionary potential of pathogenicity genes in Colletotrichum tanaceti.</title>
        <authorList>
            <person name="Lelwala R.V."/>
            <person name="Korhonen P.K."/>
            <person name="Young N.D."/>
            <person name="Scott J.B."/>
            <person name="Ades P.A."/>
            <person name="Gasser R.B."/>
            <person name="Taylor P.W.J."/>
        </authorList>
    </citation>
    <scope>NUCLEOTIDE SEQUENCE [LARGE SCALE GENOMIC DNA]</scope>
    <source>
        <strain evidence="3">BRIP57314</strain>
    </source>
</reference>
<accession>A0A4U6X5Q2</accession>
<proteinExistence type="predicted"/>
<name>A0A4U6X5Q2_9PEZI</name>
<keyword evidence="1" id="KW-0732">Signal</keyword>
<dbReference type="AlphaFoldDB" id="A0A4U6X5Q2"/>
<evidence type="ECO:0000256" key="1">
    <source>
        <dbReference type="SAM" id="SignalP"/>
    </source>
</evidence>